<dbReference type="PANTHER" id="PTHR33112">
    <property type="entry name" value="DOMAIN PROTEIN, PUTATIVE-RELATED"/>
    <property type="match status" value="1"/>
</dbReference>
<dbReference type="Proteomes" id="UP001172673">
    <property type="component" value="Unassembled WGS sequence"/>
</dbReference>
<organism evidence="2 3">
    <name type="scientific">Cladophialophora chaetospira</name>
    <dbReference type="NCBI Taxonomy" id="386627"/>
    <lineage>
        <taxon>Eukaryota</taxon>
        <taxon>Fungi</taxon>
        <taxon>Dikarya</taxon>
        <taxon>Ascomycota</taxon>
        <taxon>Pezizomycotina</taxon>
        <taxon>Eurotiomycetes</taxon>
        <taxon>Chaetothyriomycetidae</taxon>
        <taxon>Chaetothyriales</taxon>
        <taxon>Herpotrichiellaceae</taxon>
        <taxon>Cladophialophora</taxon>
    </lineage>
</organism>
<sequence length="711" mass="80107">MPPRSRSENIDQSSGLCSRCSSLNLEEVLDRHNSSAFDEEIPIYSWNDYDDPDWLKADCAFCQLVTVIKKPHDTAQAGLWFFTPSEYLYLLPNLKAPRPIALGLKKEVRRNTTDSISSTVWRDAGGRTWRTWTLFLASRGSLQGQGQLLIRQVDARHIDFGILSGWLTQDGASPSRRRPSSTPNIPARLIDCQSMTIVTAETQPYLALSYVWGKANFDSDNDHTGPEGVLPEGLPSTIADAIAVTSKLGYRFLWVDKYTIDQNDEVSKLHDIQNMDIIFKGADATLVAAAGQDAEYGLPGVGRRLRRPHLSAHLGDFHFTIVSATSSLQDTIRNSRWVSRKWTYQEAILAQRMLIFTEQEIYFESGRGNRRESVEVPFPQLDANIFISQKPHFDPWNAFNPENVNTAIAEYSSRELSHPGDALMAALGFLKEFRNGPNPVYHHYGVPIFPDQAIGLGHGRTKFPYLGPKAAEPFSDSGFLLGLCWRPAGDLLSGNDEVMPQRCSELPSWSWAAWSGCPLDPKPQAVYEIQQFHSHPDDKVFVQLGDPDYFPIRRLFDPSTTGRMSSLSIYLDVRTIALDLKAMPQEDMTAAQRDQYPAPWALSCEEVEFPFCYGGWGARGDSFISLVTPSELSQRLSMAPSTQPLIGAFLARFEDKKDWPYGKHFILVLCSSADGRYYERIGHVSQGDRRVGLEVRQVLEQQMKRQRLEVR</sequence>
<name>A0AA38X809_9EURO</name>
<comment type="caution">
    <text evidence="2">The sequence shown here is derived from an EMBL/GenBank/DDBJ whole genome shotgun (WGS) entry which is preliminary data.</text>
</comment>
<keyword evidence="3" id="KW-1185">Reference proteome</keyword>
<evidence type="ECO:0000259" key="1">
    <source>
        <dbReference type="Pfam" id="PF06985"/>
    </source>
</evidence>
<evidence type="ECO:0000313" key="3">
    <source>
        <dbReference type="Proteomes" id="UP001172673"/>
    </source>
</evidence>
<gene>
    <name evidence="2" type="ORF">H2200_007452</name>
</gene>
<feature type="domain" description="Heterokaryon incompatibility" evidence="1">
    <location>
        <begin position="205"/>
        <end position="346"/>
    </location>
</feature>
<dbReference type="Pfam" id="PF06985">
    <property type="entry name" value="HET"/>
    <property type="match status" value="1"/>
</dbReference>
<dbReference type="EMBL" id="JAPDRK010000010">
    <property type="protein sequence ID" value="KAJ9608464.1"/>
    <property type="molecule type" value="Genomic_DNA"/>
</dbReference>
<proteinExistence type="predicted"/>
<reference evidence="2" key="1">
    <citation type="submission" date="2022-10" db="EMBL/GenBank/DDBJ databases">
        <title>Culturing micro-colonial fungi from biological soil crusts in the Mojave desert and describing Neophaeococcomyces mojavensis, and introducing the new genera and species Taxawa tesnikishii.</title>
        <authorList>
            <person name="Kurbessoian T."/>
            <person name="Stajich J.E."/>
        </authorList>
    </citation>
    <scope>NUCLEOTIDE SEQUENCE</scope>
    <source>
        <strain evidence="2">TK_41</strain>
    </source>
</reference>
<dbReference type="PANTHER" id="PTHR33112:SF1">
    <property type="entry name" value="HETEROKARYON INCOMPATIBILITY DOMAIN-CONTAINING PROTEIN"/>
    <property type="match status" value="1"/>
</dbReference>
<accession>A0AA38X809</accession>
<evidence type="ECO:0000313" key="2">
    <source>
        <dbReference type="EMBL" id="KAJ9608464.1"/>
    </source>
</evidence>
<dbReference type="AlphaFoldDB" id="A0AA38X809"/>
<protein>
    <recommendedName>
        <fullName evidence="1">Heterokaryon incompatibility domain-containing protein</fullName>
    </recommendedName>
</protein>
<dbReference type="InterPro" id="IPR010730">
    <property type="entry name" value="HET"/>
</dbReference>